<accession>A0A6A7AZD4</accession>
<sequence>MSNQTKQLAQRSRADQDYVETTTQLFQNQGSHVVEILATFEAQTGPIFTRAVLEKAAQQVDLVRKGSVTLGTLTHTPQFREFMQAPNALGDGITETNLDPDFPPYASIEFLKAYDLASKDGKQPPYTIDSADMNSVHWRRSFMDTVTLKRDDDIDHPVRKEPAALQEQFVRRKKPNFQDMLRNTPFWANLMNRLDKLTVKVDNIVCLALGDLAAKDNDQGRRQAAYCLQHSLACLISAHLTARYIDDMSEIWQPEIPLVA</sequence>
<organism evidence="1 2">
    <name type="scientific">Plenodomus tracheiphilus IPT5</name>
    <dbReference type="NCBI Taxonomy" id="1408161"/>
    <lineage>
        <taxon>Eukaryota</taxon>
        <taxon>Fungi</taxon>
        <taxon>Dikarya</taxon>
        <taxon>Ascomycota</taxon>
        <taxon>Pezizomycotina</taxon>
        <taxon>Dothideomycetes</taxon>
        <taxon>Pleosporomycetidae</taxon>
        <taxon>Pleosporales</taxon>
        <taxon>Pleosporineae</taxon>
        <taxon>Leptosphaeriaceae</taxon>
        <taxon>Plenodomus</taxon>
    </lineage>
</organism>
<gene>
    <name evidence="1" type="ORF">T440DRAFT_520103</name>
</gene>
<name>A0A6A7AZD4_9PLEO</name>
<protein>
    <submittedName>
        <fullName evidence="1">Uncharacterized protein</fullName>
    </submittedName>
</protein>
<proteinExistence type="predicted"/>
<keyword evidence="2" id="KW-1185">Reference proteome</keyword>
<dbReference type="AlphaFoldDB" id="A0A6A7AZD4"/>
<evidence type="ECO:0000313" key="1">
    <source>
        <dbReference type="EMBL" id="KAF2848413.1"/>
    </source>
</evidence>
<reference evidence="1" key="1">
    <citation type="submission" date="2020-01" db="EMBL/GenBank/DDBJ databases">
        <authorList>
            <consortium name="DOE Joint Genome Institute"/>
            <person name="Haridas S."/>
            <person name="Albert R."/>
            <person name="Binder M."/>
            <person name="Bloem J."/>
            <person name="Labutti K."/>
            <person name="Salamov A."/>
            <person name="Andreopoulos B."/>
            <person name="Baker S.E."/>
            <person name="Barry K."/>
            <person name="Bills G."/>
            <person name="Bluhm B.H."/>
            <person name="Cannon C."/>
            <person name="Castanera R."/>
            <person name="Culley D.E."/>
            <person name="Daum C."/>
            <person name="Ezra D."/>
            <person name="Gonzalez J.B."/>
            <person name="Henrissat B."/>
            <person name="Kuo A."/>
            <person name="Liang C."/>
            <person name="Lipzen A."/>
            <person name="Lutzoni F."/>
            <person name="Magnuson J."/>
            <person name="Mondo S."/>
            <person name="Nolan M."/>
            <person name="Ohm R."/>
            <person name="Pangilinan J."/>
            <person name="Park H.-J."/>
            <person name="Ramirez L."/>
            <person name="Alfaro M."/>
            <person name="Sun H."/>
            <person name="Tritt A."/>
            <person name="Yoshinaga Y."/>
            <person name="Zwiers L.-H."/>
            <person name="Turgeon B.G."/>
            <person name="Goodwin S.B."/>
            <person name="Spatafora J.W."/>
            <person name="Crous P.W."/>
            <person name="Grigoriev I.V."/>
        </authorList>
    </citation>
    <scope>NUCLEOTIDE SEQUENCE</scope>
    <source>
        <strain evidence="1">IPT5</strain>
    </source>
</reference>
<dbReference type="Proteomes" id="UP000799423">
    <property type="component" value="Unassembled WGS sequence"/>
</dbReference>
<dbReference type="OrthoDB" id="3798467at2759"/>
<evidence type="ECO:0000313" key="2">
    <source>
        <dbReference type="Proteomes" id="UP000799423"/>
    </source>
</evidence>
<dbReference type="EMBL" id="MU006318">
    <property type="protein sequence ID" value="KAF2848413.1"/>
    <property type="molecule type" value="Genomic_DNA"/>
</dbReference>